<comment type="caution">
    <text evidence="2">The sequence shown here is derived from an EMBL/GenBank/DDBJ whole genome shotgun (WGS) entry which is preliminary data.</text>
</comment>
<evidence type="ECO:0000256" key="1">
    <source>
        <dbReference type="SAM" id="MobiDB-lite"/>
    </source>
</evidence>
<feature type="compositionally biased region" description="Basic and acidic residues" evidence="1">
    <location>
        <begin position="1"/>
        <end position="14"/>
    </location>
</feature>
<protein>
    <submittedName>
        <fullName evidence="2">Uncharacterized protein</fullName>
    </submittedName>
</protein>
<sequence>MARTDERVGFERKSSSLRRLTSHWQPSTGTWPPPDSKLPTRQAEMKGDPIEHAHTEPPVRISSNHQRAEFHPDRRRIHCYLSNLRRIRPFAVRH</sequence>
<organism evidence="2 3">
    <name type="scientific">Eumeta variegata</name>
    <name type="common">Bagworm moth</name>
    <name type="synonym">Eumeta japonica</name>
    <dbReference type="NCBI Taxonomy" id="151549"/>
    <lineage>
        <taxon>Eukaryota</taxon>
        <taxon>Metazoa</taxon>
        <taxon>Ecdysozoa</taxon>
        <taxon>Arthropoda</taxon>
        <taxon>Hexapoda</taxon>
        <taxon>Insecta</taxon>
        <taxon>Pterygota</taxon>
        <taxon>Neoptera</taxon>
        <taxon>Endopterygota</taxon>
        <taxon>Lepidoptera</taxon>
        <taxon>Glossata</taxon>
        <taxon>Ditrysia</taxon>
        <taxon>Tineoidea</taxon>
        <taxon>Psychidae</taxon>
        <taxon>Oiketicinae</taxon>
        <taxon>Eumeta</taxon>
    </lineage>
</organism>
<dbReference type="AlphaFoldDB" id="A0A4C1WQB9"/>
<accession>A0A4C1WQB9</accession>
<feature type="region of interest" description="Disordered" evidence="1">
    <location>
        <begin position="1"/>
        <end position="43"/>
    </location>
</feature>
<dbReference type="EMBL" id="BGZK01000608">
    <property type="protein sequence ID" value="GBP52712.1"/>
    <property type="molecule type" value="Genomic_DNA"/>
</dbReference>
<evidence type="ECO:0000313" key="2">
    <source>
        <dbReference type="EMBL" id="GBP52712.1"/>
    </source>
</evidence>
<proteinExistence type="predicted"/>
<reference evidence="2 3" key="1">
    <citation type="journal article" date="2019" name="Commun. Biol.">
        <title>The bagworm genome reveals a unique fibroin gene that provides high tensile strength.</title>
        <authorList>
            <person name="Kono N."/>
            <person name="Nakamura H."/>
            <person name="Ohtoshi R."/>
            <person name="Tomita M."/>
            <person name="Numata K."/>
            <person name="Arakawa K."/>
        </authorList>
    </citation>
    <scope>NUCLEOTIDE SEQUENCE [LARGE SCALE GENOMIC DNA]</scope>
</reference>
<feature type="region of interest" description="Disordered" evidence="1">
    <location>
        <begin position="51"/>
        <end position="70"/>
    </location>
</feature>
<keyword evidence="3" id="KW-1185">Reference proteome</keyword>
<name>A0A4C1WQB9_EUMVA</name>
<gene>
    <name evidence="2" type="ORF">EVAR_43913_1</name>
</gene>
<feature type="compositionally biased region" description="Polar residues" evidence="1">
    <location>
        <begin position="17"/>
        <end position="30"/>
    </location>
</feature>
<dbReference type="Proteomes" id="UP000299102">
    <property type="component" value="Unassembled WGS sequence"/>
</dbReference>
<evidence type="ECO:0000313" key="3">
    <source>
        <dbReference type="Proteomes" id="UP000299102"/>
    </source>
</evidence>